<evidence type="ECO:0000256" key="7">
    <source>
        <dbReference type="SAM" id="MobiDB-lite"/>
    </source>
</evidence>
<evidence type="ECO:0000256" key="8">
    <source>
        <dbReference type="SAM" id="Phobius"/>
    </source>
</evidence>
<dbReference type="PANTHER" id="PTHR11923:SF93">
    <property type="entry name" value="GH07959P-RELATED"/>
    <property type="match status" value="1"/>
</dbReference>
<dbReference type="OrthoDB" id="514335at2759"/>
<gene>
    <name evidence="9" type="primary">crq_1</name>
    <name evidence="9" type="ORF">GWK47_048012</name>
</gene>
<keyword evidence="5 8" id="KW-0472">Membrane</keyword>
<name>A0A8J4Y4R4_CHIOP</name>
<feature type="compositionally biased region" description="Basic and acidic residues" evidence="7">
    <location>
        <begin position="26"/>
        <end position="39"/>
    </location>
</feature>
<evidence type="ECO:0000256" key="3">
    <source>
        <dbReference type="ARBA" id="ARBA00022692"/>
    </source>
</evidence>
<dbReference type="EMBL" id="JACEEZ010012429">
    <property type="protein sequence ID" value="KAG0720687.1"/>
    <property type="molecule type" value="Genomic_DNA"/>
</dbReference>
<feature type="compositionally biased region" description="Polar residues" evidence="7">
    <location>
        <begin position="11"/>
        <end position="25"/>
    </location>
</feature>
<dbReference type="InterPro" id="IPR002159">
    <property type="entry name" value="CD36_fam"/>
</dbReference>
<feature type="transmembrane region" description="Helical" evidence="8">
    <location>
        <begin position="62"/>
        <end position="86"/>
    </location>
</feature>
<feature type="transmembrane region" description="Helical" evidence="8">
    <location>
        <begin position="503"/>
        <end position="536"/>
    </location>
</feature>
<dbReference type="PANTHER" id="PTHR11923">
    <property type="entry name" value="SCAVENGER RECEPTOR CLASS B TYPE-1 SR-B1"/>
    <property type="match status" value="1"/>
</dbReference>
<sequence>MSSKHPHTISRAGTSGKRQNSTIGTSEKRRNESVDQHEEGGDDAEAVTPTLSRFRPLRGCEIAVVVVAALAMVLGVTMLAGGYHALLNYALRQELAIKEGSRAYGMWKSTPVPLSLRLHVFNLTNPEEVKEGAKPILQEVGPYVWREYHEKHNVSFHDNATVTYLQQRWWVWDQEASGGLSQEDTIITLNTIPVASTYSMRNSPLSLYFLDKIFKITKEQLTVTTTARKLLFDGVQDPLLDWAQANIVAKNGSYHFLMPFLKDSPVAQFEKFAWFYKRNLSLTYDGVFNMMTGQDTLDNLGRIDNWDGLNSTSFYTPPCNEVTGSAGEMFSPHLSRQDQVFFSSDLCMSAKLFFKEEVRDAGLSAYRYWGTNHTFANGSTVPGNECYCVSGTCAPMGLLNAESCRMGAPAFVSFPHFYAGDPFLLDGVDGLAPDEKNHSFYLDVVPGVGVPAAVSVKLQINIHLTPNPSISMLSKVPEVYLPMLWFEVQANMTPDLASQMKTLLFFLTSPVASVVVWAVLVGMAVLAVLVVVVLAWRRNSTAAYQQVS</sequence>
<keyword evidence="4 8" id="KW-1133">Transmembrane helix</keyword>
<proteinExistence type="inferred from homology"/>
<dbReference type="Proteomes" id="UP000770661">
    <property type="component" value="Unassembled WGS sequence"/>
</dbReference>
<keyword evidence="10" id="KW-1185">Reference proteome</keyword>
<dbReference type="GO" id="GO:0005044">
    <property type="term" value="F:scavenger receptor activity"/>
    <property type="evidence" value="ECO:0007669"/>
    <property type="project" value="TreeGrafter"/>
</dbReference>
<organism evidence="9 10">
    <name type="scientific">Chionoecetes opilio</name>
    <name type="common">Atlantic snow crab</name>
    <name type="synonym">Cancer opilio</name>
    <dbReference type="NCBI Taxonomy" id="41210"/>
    <lineage>
        <taxon>Eukaryota</taxon>
        <taxon>Metazoa</taxon>
        <taxon>Ecdysozoa</taxon>
        <taxon>Arthropoda</taxon>
        <taxon>Crustacea</taxon>
        <taxon>Multicrustacea</taxon>
        <taxon>Malacostraca</taxon>
        <taxon>Eumalacostraca</taxon>
        <taxon>Eucarida</taxon>
        <taxon>Decapoda</taxon>
        <taxon>Pleocyemata</taxon>
        <taxon>Brachyura</taxon>
        <taxon>Eubrachyura</taxon>
        <taxon>Majoidea</taxon>
        <taxon>Majidae</taxon>
        <taxon>Chionoecetes</taxon>
    </lineage>
</organism>
<dbReference type="AlphaFoldDB" id="A0A8J4Y4R4"/>
<comment type="similarity">
    <text evidence="2">Belongs to the CD36 family.</text>
</comment>
<dbReference type="GO" id="GO:0016020">
    <property type="term" value="C:membrane"/>
    <property type="evidence" value="ECO:0007669"/>
    <property type="project" value="UniProtKB-SubCell"/>
</dbReference>
<dbReference type="PRINTS" id="PR01609">
    <property type="entry name" value="CD36FAMILY"/>
</dbReference>
<feature type="region of interest" description="Disordered" evidence="7">
    <location>
        <begin position="1"/>
        <end position="47"/>
    </location>
</feature>
<comment type="subcellular location">
    <subcellularLocation>
        <location evidence="1">Membrane</location>
    </subcellularLocation>
</comment>
<dbReference type="Pfam" id="PF01130">
    <property type="entry name" value="CD36"/>
    <property type="match status" value="1"/>
</dbReference>
<protein>
    <submittedName>
        <fullName evidence="9">Protein croquemort</fullName>
    </submittedName>
</protein>
<keyword evidence="6" id="KW-0325">Glycoprotein</keyword>
<evidence type="ECO:0000256" key="6">
    <source>
        <dbReference type="ARBA" id="ARBA00023180"/>
    </source>
</evidence>
<evidence type="ECO:0000313" key="10">
    <source>
        <dbReference type="Proteomes" id="UP000770661"/>
    </source>
</evidence>
<evidence type="ECO:0000313" key="9">
    <source>
        <dbReference type="EMBL" id="KAG0720687.1"/>
    </source>
</evidence>
<keyword evidence="3 8" id="KW-0812">Transmembrane</keyword>
<reference evidence="9" key="1">
    <citation type="submission" date="2020-07" db="EMBL/GenBank/DDBJ databases">
        <title>The High-quality genome of the commercially important snow crab, Chionoecetes opilio.</title>
        <authorList>
            <person name="Jeong J.-H."/>
            <person name="Ryu S."/>
        </authorList>
    </citation>
    <scope>NUCLEOTIDE SEQUENCE</scope>
    <source>
        <strain evidence="9">MADBK_172401_WGS</strain>
        <tissue evidence="9">Digestive gland</tissue>
    </source>
</reference>
<dbReference type="GO" id="GO:0005737">
    <property type="term" value="C:cytoplasm"/>
    <property type="evidence" value="ECO:0007669"/>
    <property type="project" value="TreeGrafter"/>
</dbReference>
<evidence type="ECO:0000256" key="4">
    <source>
        <dbReference type="ARBA" id="ARBA00022989"/>
    </source>
</evidence>
<accession>A0A8J4Y4R4</accession>
<evidence type="ECO:0000256" key="1">
    <source>
        <dbReference type="ARBA" id="ARBA00004370"/>
    </source>
</evidence>
<comment type="caution">
    <text evidence="9">The sequence shown here is derived from an EMBL/GenBank/DDBJ whole genome shotgun (WGS) entry which is preliminary data.</text>
</comment>
<evidence type="ECO:0000256" key="5">
    <source>
        <dbReference type="ARBA" id="ARBA00023136"/>
    </source>
</evidence>
<evidence type="ECO:0000256" key="2">
    <source>
        <dbReference type="ARBA" id="ARBA00010532"/>
    </source>
</evidence>